<feature type="compositionally biased region" description="Basic residues" evidence="1">
    <location>
        <begin position="25"/>
        <end position="36"/>
    </location>
</feature>
<evidence type="ECO:0000313" key="2">
    <source>
        <dbReference type="EMBL" id="KAH7230840.1"/>
    </source>
</evidence>
<reference evidence="2" key="1">
    <citation type="journal article" date="2021" name="Nat. Commun.">
        <title>Genetic determinants of endophytism in the Arabidopsis root mycobiome.</title>
        <authorList>
            <person name="Mesny F."/>
            <person name="Miyauchi S."/>
            <person name="Thiergart T."/>
            <person name="Pickel B."/>
            <person name="Atanasova L."/>
            <person name="Karlsson M."/>
            <person name="Huettel B."/>
            <person name="Barry K.W."/>
            <person name="Haridas S."/>
            <person name="Chen C."/>
            <person name="Bauer D."/>
            <person name="Andreopoulos W."/>
            <person name="Pangilinan J."/>
            <person name="LaButti K."/>
            <person name="Riley R."/>
            <person name="Lipzen A."/>
            <person name="Clum A."/>
            <person name="Drula E."/>
            <person name="Henrissat B."/>
            <person name="Kohler A."/>
            <person name="Grigoriev I.V."/>
            <person name="Martin F.M."/>
            <person name="Hacquard S."/>
        </authorList>
    </citation>
    <scope>NUCLEOTIDE SEQUENCE</scope>
    <source>
        <strain evidence="2">FSSC 5 MPI-SDFR-AT-0091</strain>
    </source>
</reference>
<dbReference type="Proteomes" id="UP000736672">
    <property type="component" value="Unassembled WGS sequence"/>
</dbReference>
<accession>A0A9P9G2G1</accession>
<keyword evidence="3" id="KW-1185">Reference proteome</keyword>
<protein>
    <submittedName>
        <fullName evidence="2">Uncharacterized protein</fullName>
    </submittedName>
</protein>
<evidence type="ECO:0000313" key="3">
    <source>
        <dbReference type="Proteomes" id="UP000736672"/>
    </source>
</evidence>
<name>A0A9P9G2G1_FUSSL</name>
<feature type="region of interest" description="Disordered" evidence="1">
    <location>
        <begin position="1"/>
        <end position="89"/>
    </location>
</feature>
<dbReference type="EMBL" id="JAGTJS010000034">
    <property type="protein sequence ID" value="KAH7230840.1"/>
    <property type="molecule type" value="Genomic_DNA"/>
</dbReference>
<sequence>MANPPRRSNRQRGFPAPVLPSVQPARRRSRVTKKLRAAQTLTSPSPDTVAETVIVVNKQPSDQVDNHEEAGTSSRRSGLPTPNVGSLVGASTASFNTATSRLDEAGVGPSDVEPAHLHPSSATRAYIRELQKDYLDNPNERIHDFPPADIHDAEAEYINASQALYKINEEVHVHLGIYDSTKVLVDKGEYAQCHTESLRHSEQKLNTRYKEREHAQALLEHRFSQHSSHKAALAAHEEESRTLSHPARMSWVTAATRSKQQQAAQILIRLAEEGPDGMERRDDESFKQLDDLVLPIAEEGDRVHA</sequence>
<dbReference type="AlphaFoldDB" id="A0A9P9G2G1"/>
<organism evidence="2 3">
    <name type="scientific">Fusarium solani</name>
    <name type="common">Filamentous fungus</name>
    <dbReference type="NCBI Taxonomy" id="169388"/>
    <lineage>
        <taxon>Eukaryota</taxon>
        <taxon>Fungi</taxon>
        <taxon>Dikarya</taxon>
        <taxon>Ascomycota</taxon>
        <taxon>Pezizomycotina</taxon>
        <taxon>Sordariomycetes</taxon>
        <taxon>Hypocreomycetidae</taxon>
        <taxon>Hypocreales</taxon>
        <taxon>Nectriaceae</taxon>
        <taxon>Fusarium</taxon>
        <taxon>Fusarium solani species complex</taxon>
    </lineage>
</organism>
<proteinExistence type="predicted"/>
<gene>
    <name evidence="2" type="ORF">B0J15DRAFT_555833</name>
</gene>
<evidence type="ECO:0000256" key="1">
    <source>
        <dbReference type="SAM" id="MobiDB-lite"/>
    </source>
</evidence>
<comment type="caution">
    <text evidence="2">The sequence shown here is derived from an EMBL/GenBank/DDBJ whole genome shotgun (WGS) entry which is preliminary data.</text>
</comment>